<evidence type="ECO:0000313" key="5">
    <source>
        <dbReference type="EMBL" id="KAK4213068.1"/>
    </source>
</evidence>
<dbReference type="PANTHER" id="PTHR43712:SF16">
    <property type="entry name" value="O-METHYLTRANSFERASE ELCB"/>
    <property type="match status" value="1"/>
</dbReference>
<evidence type="ECO:0000313" key="6">
    <source>
        <dbReference type="Proteomes" id="UP001301769"/>
    </source>
</evidence>
<protein>
    <submittedName>
        <fullName evidence="5">S-adenosyl-L-methionine-dependent methyltransferase</fullName>
    </submittedName>
</protein>
<keyword evidence="3" id="KW-0949">S-adenosyl-L-methionine</keyword>
<evidence type="ECO:0000256" key="3">
    <source>
        <dbReference type="ARBA" id="ARBA00022691"/>
    </source>
</evidence>
<dbReference type="PROSITE" id="PS51683">
    <property type="entry name" value="SAM_OMT_II"/>
    <property type="match status" value="1"/>
</dbReference>
<dbReference type="EMBL" id="MU858115">
    <property type="protein sequence ID" value="KAK4213068.1"/>
    <property type="molecule type" value="Genomic_DNA"/>
</dbReference>
<dbReference type="GO" id="GO:0032259">
    <property type="term" value="P:methylation"/>
    <property type="evidence" value="ECO:0007669"/>
    <property type="project" value="UniProtKB-KW"/>
</dbReference>
<dbReference type="Pfam" id="PF00891">
    <property type="entry name" value="Methyltransf_2"/>
    <property type="match status" value="1"/>
</dbReference>
<dbReference type="InterPro" id="IPR001077">
    <property type="entry name" value="COMT_C"/>
</dbReference>
<dbReference type="AlphaFoldDB" id="A0AAN7B6W0"/>
<gene>
    <name evidence="5" type="ORF">QBC37DRAFT_286718</name>
</gene>
<keyword evidence="2" id="KW-0808">Transferase</keyword>
<accession>A0AAN7B6W0</accession>
<dbReference type="InterPro" id="IPR016461">
    <property type="entry name" value="COMT-like"/>
</dbReference>
<dbReference type="InterPro" id="IPR029063">
    <property type="entry name" value="SAM-dependent_MTases_sf"/>
</dbReference>
<dbReference type="Gene3D" id="3.40.50.150">
    <property type="entry name" value="Vaccinia Virus protein VP39"/>
    <property type="match status" value="1"/>
</dbReference>
<evidence type="ECO:0000259" key="4">
    <source>
        <dbReference type="Pfam" id="PF00891"/>
    </source>
</evidence>
<proteinExistence type="predicted"/>
<name>A0AAN7B6W0_9PEZI</name>
<feature type="non-terminal residue" evidence="5">
    <location>
        <position position="1"/>
    </location>
</feature>
<dbReference type="Proteomes" id="UP001301769">
    <property type="component" value="Unassembled WGS sequence"/>
</dbReference>
<keyword evidence="6" id="KW-1185">Reference proteome</keyword>
<evidence type="ECO:0000256" key="1">
    <source>
        <dbReference type="ARBA" id="ARBA00022603"/>
    </source>
</evidence>
<dbReference type="SUPFAM" id="SSF53335">
    <property type="entry name" value="S-adenosyl-L-methionine-dependent methyltransferases"/>
    <property type="match status" value="1"/>
</dbReference>
<keyword evidence="1 5" id="KW-0489">Methyltransferase</keyword>
<feature type="domain" description="O-methyltransferase C-terminal" evidence="4">
    <location>
        <begin position="213"/>
        <end position="371"/>
    </location>
</feature>
<comment type="caution">
    <text evidence="5">The sequence shown here is derived from an EMBL/GenBank/DDBJ whole genome shotgun (WGS) entry which is preliminary data.</text>
</comment>
<sequence length="422" mass="46327">ANELLGMVRPGQDTIMGWFAQMSVVSAVNVFQHWGVFDLIPSQPGVGISFWKLAEKVGVEEGLLIRMSWMLTSSSVLWYFPPSTAGSHKGSLAHTPTSLLLRSQSPLSSMFKLLHTNIVETSAIMPSYFDTYGRKEPVGPGHIPTSYLAGQPELAYFDLLNQDPQRVKEFTHAMSIQHRRSPITGMFDLTSVIALAEQMEQSRKPQAEERPIWVDIGGSDGAVVKTFREKYPGLKPEWCVVQDLPQVVEAAREAAKDDALLKGVRFYPLDFHNEAPVEGALVYYLRNVVRDYSDPVVINILANIRKSMVPPSSSTDSGPGTAQAASRILISEQLIPSPPPLYAAFKDYAMLVVGGKERSLKQFEAVAEAAGLVITGVYRDNGTPHAVIEMQFDETASLVVGSSSFCLKCGGVVQRHDAQMDL</sequence>
<dbReference type="GO" id="GO:0008171">
    <property type="term" value="F:O-methyltransferase activity"/>
    <property type="evidence" value="ECO:0007669"/>
    <property type="project" value="InterPro"/>
</dbReference>
<reference evidence="5" key="1">
    <citation type="journal article" date="2023" name="Mol. Phylogenet. Evol.">
        <title>Genome-scale phylogeny and comparative genomics of the fungal order Sordariales.</title>
        <authorList>
            <person name="Hensen N."/>
            <person name="Bonometti L."/>
            <person name="Westerberg I."/>
            <person name="Brannstrom I.O."/>
            <person name="Guillou S."/>
            <person name="Cros-Aarteil S."/>
            <person name="Calhoun S."/>
            <person name="Haridas S."/>
            <person name="Kuo A."/>
            <person name="Mondo S."/>
            <person name="Pangilinan J."/>
            <person name="Riley R."/>
            <person name="LaButti K."/>
            <person name="Andreopoulos B."/>
            <person name="Lipzen A."/>
            <person name="Chen C."/>
            <person name="Yan M."/>
            <person name="Daum C."/>
            <person name="Ng V."/>
            <person name="Clum A."/>
            <person name="Steindorff A."/>
            <person name="Ohm R.A."/>
            <person name="Martin F."/>
            <person name="Silar P."/>
            <person name="Natvig D.O."/>
            <person name="Lalanne C."/>
            <person name="Gautier V."/>
            <person name="Ament-Velasquez S.L."/>
            <person name="Kruys A."/>
            <person name="Hutchinson M.I."/>
            <person name="Powell A.J."/>
            <person name="Barry K."/>
            <person name="Miller A.N."/>
            <person name="Grigoriev I.V."/>
            <person name="Debuchy R."/>
            <person name="Gladieux P."/>
            <person name="Hiltunen Thoren M."/>
            <person name="Johannesson H."/>
        </authorList>
    </citation>
    <scope>NUCLEOTIDE SEQUENCE</scope>
    <source>
        <strain evidence="5">PSN293</strain>
    </source>
</reference>
<dbReference type="PANTHER" id="PTHR43712">
    <property type="entry name" value="PUTATIVE (AFU_ORTHOLOGUE AFUA_4G14580)-RELATED"/>
    <property type="match status" value="1"/>
</dbReference>
<evidence type="ECO:0000256" key="2">
    <source>
        <dbReference type="ARBA" id="ARBA00022679"/>
    </source>
</evidence>
<organism evidence="5 6">
    <name type="scientific">Rhypophila decipiens</name>
    <dbReference type="NCBI Taxonomy" id="261697"/>
    <lineage>
        <taxon>Eukaryota</taxon>
        <taxon>Fungi</taxon>
        <taxon>Dikarya</taxon>
        <taxon>Ascomycota</taxon>
        <taxon>Pezizomycotina</taxon>
        <taxon>Sordariomycetes</taxon>
        <taxon>Sordariomycetidae</taxon>
        <taxon>Sordariales</taxon>
        <taxon>Naviculisporaceae</taxon>
        <taxon>Rhypophila</taxon>
    </lineage>
</organism>
<reference evidence="5" key="2">
    <citation type="submission" date="2023-05" db="EMBL/GenBank/DDBJ databases">
        <authorList>
            <consortium name="Lawrence Berkeley National Laboratory"/>
            <person name="Steindorff A."/>
            <person name="Hensen N."/>
            <person name="Bonometti L."/>
            <person name="Westerberg I."/>
            <person name="Brannstrom I.O."/>
            <person name="Guillou S."/>
            <person name="Cros-Aarteil S."/>
            <person name="Calhoun S."/>
            <person name="Haridas S."/>
            <person name="Kuo A."/>
            <person name="Mondo S."/>
            <person name="Pangilinan J."/>
            <person name="Riley R."/>
            <person name="Labutti K."/>
            <person name="Andreopoulos B."/>
            <person name="Lipzen A."/>
            <person name="Chen C."/>
            <person name="Yanf M."/>
            <person name="Daum C."/>
            <person name="Ng V."/>
            <person name="Clum A."/>
            <person name="Ohm R."/>
            <person name="Martin F."/>
            <person name="Silar P."/>
            <person name="Natvig D."/>
            <person name="Lalanne C."/>
            <person name="Gautier V."/>
            <person name="Ament-Velasquez S.L."/>
            <person name="Kruys A."/>
            <person name="Hutchinson M.I."/>
            <person name="Powell A.J."/>
            <person name="Barry K."/>
            <person name="Miller A.N."/>
            <person name="Grigoriev I.V."/>
            <person name="Debuchy R."/>
            <person name="Gladieux P."/>
            <person name="Thoren M.H."/>
            <person name="Johannesson H."/>
        </authorList>
    </citation>
    <scope>NUCLEOTIDE SEQUENCE</scope>
    <source>
        <strain evidence="5">PSN293</strain>
    </source>
</reference>